<gene>
    <name evidence="2" type="ORF">SAMN02745213_00356</name>
</gene>
<protein>
    <submittedName>
        <fullName evidence="2">Uncharacterized protein</fullName>
    </submittedName>
</protein>
<organism evidence="2 3">
    <name type="scientific">Succinivibrio dextrinosolvens DSM 3072</name>
    <dbReference type="NCBI Taxonomy" id="1123324"/>
    <lineage>
        <taxon>Bacteria</taxon>
        <taxon>Pseudomonadati</taxon>
        <taxon>Pseudomonadota</taxon>
        <taxon>Gammaproteobacteria</taxon>
        <taxon>Aeromonadales</taxon>
        <taxon>Succinivibrionaceae</taxon>
        <taxon>Succinivibrio</taxon>
    </lineage>
</organism>
<feature type="transmembrane region" description="Helical" evidence="1">
    <location>
        <begin position="30"/>
        <end position="52"/>
    </location>
</feature>
<accession>A0A1T4UZI1</accession>
<keyword evidence="1" id="KW-1133">Transmembrane helix</keyword>
<feature type="transmembrane region" description="Helical" evidence="1">
    <location>
        <begin position="177"/>
        <end position="199"/>
    </location>
</feature>
<keyword evidence="1" id="KW-0472">Membrane</keyword>
<evidence type="ECO:0000313" key="2">
    <source>
        <dbReference type="EMBL" id="SKA58143.1"/>
    </source>
</evidence>
<evidence type="ECO:0000313" key="3">
    <source>
        <dbReference type="Proteomes" id="UP000242432"/>
    </source>
</evidence>
<proteinExistence type="predicted"/>
<keyword evidence="3" id="KW-1185">Reference proteome</keyword>
<name>A0A1T4UZI1_9GAMM</name>
<reference evidence="3" key="1">
    <citation type="submission" date="2017-02" db="EMBL/GenBank/DDBJ databases">
        <authorList>
            <person name="Varghese N."/>
            <person name="Submissions S."/>
        </authorList>
    </citation>
    <scope>NUCLEOTIDE SEQUENCE [LARGE SCALE GENOMIC DNA]</scope>
    <source>
        <strain evidence="3">DSM 3072</strain>
    </source>
</reference>
<dbReference type="EMBL" id="FUXX01000003">
    <property type="protein sequence ID" value="SKA58143.1"/>
    <property type="molecule type" value="Genomic_DNA"/>
</dbReference>
<evidence type="ECO:0000256" key="1">
    <source>
        <dbReference type="SAM" id="Phobius"/>
    </source>
</evidence>
<sequence>MTENIKSIRPHAVAVGGIFSAVLKAVKQPILGIALLPIAILLPNLASNLYYLEFSKQKSEQRKSLGEIFSLKNFLYIQILYSAVIYALYRLVSFKAEQYMNEYTAKALNNQVLQIATPEQIEYARHMSYLFGISAAIFFVLVIVMATVSHINALNCNEIPNNHCSIKLTLFAILKNLHVYILIFVLLYVLAMIIENSFAHYKLMYLESVILKKDDAFNPVYVFLFVRIYVLYILYYVLNLLSLKSVSFDDSISIHNTKD</sequence>
<keyword evidence="1" id="KW-0812">Transmembrane</keyword>
<dbReference type="RefSeq" id="WP_078927968.1">
    <property type="nucleotide sequence ID" value="NZ_FUXX01000003.1"/>
</dbReference>
<dbReference type="Proteomes" id="UP000242432">
    <property type="component" value="Unassembled WGS sequence"/>
</dbReference>
<feature type="transmembrane region" description="Helical" evidence="1">
    <location>
        <begin position="219"/>
        <end position="238"/>
    </location>
</feature>
<dbReference type="AlphaFoldDB" id="A0A1T4UZI1"/>
<feature type="transmembrane region" description="Helical" evidence="1">
    <location>
        <begin position="127"/>
        <end position="148"/>
    </location>
</feature>
<feature type="transmembrane region" description="Helical" evidence="1">
    <location>
        <begin position="73"/>
        <end position="92"/>
    </location>
</feature>